<dbReference type="Gene3D" id="1.25.40.10">
    <property type="entry name" value="Tetratricopeptide repeat domain"/>
    <property type="match status" value="1"/>
</dbReference>
<evidence type="ECO:0000256" key="2">
    <source>
        <dbReference type="ARBA" id="ARBA00022803"/>
    </source>
</evidence>
<dbReference type="PROSITE" id="PS50005">
    <property type="entry name" value="TPR"/>
    <property type="match status" value="2"/>
</dbReference>
<dbReference type="EMBL" id="FOFS01000009">
    <property type="protein sequence ID" value="SEQ67696.1"/>
    <property type="molecule type" value="Genomic_DNA"/>
</dbReference>
<name>A0A1H9HZ94_9GAMM</name>
<dbReference type="PANTHER" id="PTHR44943">
    <property type="entry name" value="CELLULOSE SYNTHASE OPERON PROTEIN C"/>
    <property type="match status" value="1"/>
</dbReference>
<dbReference type="SUPFAM" id="SSF48452">
    <property type="entry name" value="TPR-like"/>
    <property type="match status" value="1"/>
</dbReference>
<feature type="region of interest" description="Disordered" evidence="4">
    <location>
        <begin position="25"/>
        <end position="48"/>
    </location>
</feature>
<feature type="chain" id="PRO_5011577104" evidence="5">
    <location>
        <begin position="23"/>
        <end position="215"/>
    </location>
</feature>
<protein>
    <submittedName>
        <fullName evidence="6">Tetratricopeptide repeat-containing protein</fullName>
    </submittedName>
</protein>
<keyword evidence="5" id="KW-0732">Signal</keyword>
<dbReference type="AlphaFoldDB" id="A0A1H9HZ94"/>
<dbReference type="InterPro" id="IPR019734">
    <property type="entry name" value="TPR_rpt"/>
</dbReference>
<sequence length="215" mass="22902">MKASTKPLLPALLLLALLGACRSNPTQPEPAGSGAGAPQAAAPVSPAASPQARFTAALELMKNGQNAEAEKAFQDLAKDQPNASGPWTNLGIIYAKTKRRDAAIQALARAAQLKPDNAVAWNWLGIEYREAGNYAQAQNAYEQALKANANDPLVHLNYGILLDQYLKRPQEAIAQYQQYQQALGKQDLRSMAWIAELQAANPAPAAPAAKPGNQP</sequence>
<dbReference type="InterPro" id="IPR051685">
    <property type="entry name" value="Ycf3/AcsC/BcsC/TPR_MFPF"/>
</dbReference>
<reference evidence="7" key="1">
    <citation type="submission" date="2016-10" db="EMBL/GenBank/DDBJ databases">
        <authorList>
            <person name="Varghese N."/>
            <person name="Submissions S."/>
        </authorList>
    </citation>
    <scope>NUCLEOTIDE SEQUENCE [LARGE SCALE GENOMIC DNA]</scope>
    <source>
        <strain evidence="7">DSM 25927</strain>
    </source>
</reference>
<dbReference type="STRING" id="489703.SAMN04488038_109103"/>
<feature type="repeat" description="TPR" evidence="3">
    <location>
        <begin position="118"/>
        <end position="151"/>
    </location>
</feature>
<gene>
    <name evidence="6" type="ORF">SAMN04488038_109103</name>
</gene>
<dbReference type="Proteomes" id="UP000199233">
    <property type="component" value="Unassembled WGS sequence"/>
</dbReference>
<evidence type="ECO:0000256" key="3">
    <source>
        <dbReference type="PROSITE-ProRule" id="PRU00339"/>
    </source>
</evidence>
<proteinExistence type="predicted"/>
<dbReference type="PANTHER" id="PTHR44943:SF8">
    <property type="entry name" value="TPR REPEAT-CONTAINING PROTEIN MJ0263"/>
    <property type="match status" value="1"/>
</dbReference>
<dbReference type="Pfam" id="PF13432">
    <property type="entry name" value="TPR_16"/>
    <property type="match status" value="2"/>
</dbReference>
<feature type="compositionally biased region" description="Low complexity" evidence="4">
    <location>
        <begin position="29"/>
        <end position="48"/>
    </location>
</feature>
<organism evidence="6 7">
    <name type="scientific">Solimonas aquatica</name>
    <dbReference type="NCBI Taxonomy" id="489703"/>
    <lineage>
        <taxon>Bacteria</taxon>
        <taxon>Pseudomonadati</taxon>
        <taxon>Pseudomonadota</taxon>
        <taxon>Gammaproteobacteria</taxon>
        <taxon>Nevskiales</taxon>
        <taxon>Nevskiaceae</taxon>
        <taxon>Solimonas</taxon>
    </lineage>
</organism>
<keyword evidence="1" id="KW-0677">Repeat</keyword>
<evidence type="ECO:0000256" key="1">
    <source>
        <dbReference type="ARBA" id="ARBA00022737"/>
    </source>
</evidence>
<dbReference type="InterPro" id="IPR011990">
    <property type="entry name" value="TPR-like_helical_dom_sf"/>
</dbReference>
<keyword evidence="2 3" id="KW-0802">TPR repeat</keyword>
<feature type="signal peptide" evidence="5">
    <location>
        <begin position="1"/>
        <end position="22"/>
    </location>
</feature>
<dbReference type="PROSITE" id="PS51257">
    <property type="entry name" value="PROKAR_LIPOPROTEIN"/>
    <property type="match status" value="1"/>
</dbReference>
<keyword evidence="7" id="KW-1185">Reference proteome</keyword>
<accession>A0A1H9HZ94</accession>
<evidence type="ECO:0000256" key="4">
    <source>
        <dbReference type="SAM" id="MobiDB-lite"/>
    </source>
</evidence>
<feature type="repeat" description="TPR" evidence="3">
    <location>
        <begin position="84"/>
        <end position="117"/>
    </location>
</feature>
<evidence type="ECO:0000313" key="6">
    <source>
        <dbReference type="EMBL" id="SEQ67696.1"/>
    </source>
</evidence>
<dbReference type="SMART" id="SM00028">
    <property type="entry name" value="TPR"/>
    <property type="match status" value="3"/>
</dbReference>
<evidence type="ECO:0000313" key="7">
    <source>
        <dbReference type="Proteomes" id="UP000199233"/>
    </source>
</evidence>
<dbReference type="RefSeq" id="WP_245732478.1">
    <property type="nucleotide sequence ID" value="NZ_FOFS01000009.1"/>
</dbReference>
<evidence type="ECO:0000256" key="5">
    <source>
        <dbReference type="SAM" id="SignalP"/>
    </source>
</evidence>